<dbReference type="Proteomes" id="UP000830395">
    <property type="component" value="Chromosome 15"/>
</dbReference>
<comment type="caution">
    <text evidence="1">The sequence shown here is derived from an EMBL/GenBank/DDBJ whole genome shotgun (WGS) entry which is preliminary data.</text>
</comment>
<sequence length="893" mass="101395">MGMNVLRILSLQLEDIGDIIEKIRIGHDNRGMNGGWHLDRVEIRRLLRKGKGSETAIFPCESWLAHSEEDGETIRELVPSDIIIEKLSRDGTLKKIQTEVDDALEMTVTTGDVYGAGTDANVFITIYGDMGDSGERKLSQSENNRNKFERGAVDTFSIEAVDLGEVFKIRICHDNSMLSPDWYLDQVEVVDTDTDEVFLFQCERWLSRKKEDKCIERVFYVKCRARTFAIHGLARLAVCLVVTVVIPYHLTVKTGSDREAGTNSRAYVIIKGSKQRQTELMWLELEGKSAFTPQALDYFTCYGRDVGEIKKVELGHDGATAESCWFVDEFSVAVPTKGIMYVFPCKYWLAKDRGEGLTARVFNVIDADTISISRKVIYEVTVVTGDVQHAGTDTQIYLTLFGVYGMSEEILLPKLEDRFERCQTDTFNLEIEDIAPLRKMRVRIDASGSRPDWFLDKIVLHNLETDEVALFVYEDWLSRTYGPRRTLVCEMPAIIDDEEVVQLTTYSVAVKTSDLAGAGTDANIWMIIFGENGDTGTLALKESDNTNKFEQGLTDTFRFTDMLSLGELSKIRAWHDNTGLAPGWHLESVDIYDETMGKKFRFRCDRWLAKKEDDGQIMRELACANNDVLDFDEKTKYEVVTVTADTDDAETKENAWIILEGRLGRSKELTMENSTKKKRFLRGATDRFEFSCKILGDIVSICLGHSPKDGKKSKSEAFWRVEEVIITEKNLGNRYIFRCNTLIPLSSKRDDFQTFECTKFIESFASKARKLVPVTYELIVITGDEKGAGTDANVFLTIFGTSGDSGRRQLKQKLRNLFERGRTDRFSIELLDMGELLRVCIEHDNSGISAGWLLNRVEITNTANGVTTVFPCDKWLDKNQADGRIKRVLYPKY</sequence>
<dbReference type="EMBL" id="CM040989">
    <property type="protein sequence ID" value="MCJ8741053.1"/>
    <property type="molecule type" value="Genomic_DNA"/>
</dbReference>
<evidence type="ECO:0000313" key="1">
    <source>
        <dbReference type="EMBL" id="MCJ8741053.1"/>
    </source>
</evidence>
<keyword evidence="2" id="KW-1185">Reference proteome</keyword>
<reference evidence="1" key="1">
    <citation type="submission" date="2020-02" db="EMBL/GenBank/DDBJ databases">
        <title>Genome sequencing of the panga catfish, Pangasius djambal.</title>
        <authorList>
            <person name="Wen M."/>
            <person name="Zahm M."/>
            <person name="Roques C."/>
            <person name="Cabau C."/>
            <person name="Klopp C."/>
            <person name="Donnadieu C."/>
            <person name="Jouanno E."/>
            <person name="Avarre J.-C."/>
            <person name="Campet M."/>
            <person name="Ha T."/>
            <person name="Dugue R."/>
            <person name="Lampietro C."/>
            <person name="Louis A."/>
            <person name="Herpin A."/>
            <person name="Echchiki A."/>
            <person name="Berthelot C."/>
            <person name="Parey E."/>
            <person name="Roest-Crollius H."/>
            <person name="Braasch I."/>
            <person name="Postlethwait J.H."/>
            <person name="Bobe J."/>
            <person name="Montfort J."/>
            <person name="Bouchez O."/>
            <person name="Begum T."/>
            <person name="Schartl M."/>
            <person name="Gustiano R."/>
            <person name="Guiguen Y."/>
        </authorList>
    </citation>
    <scope>NUCLEOTIDE SEQUENCE</scope>
    <source>
        <strain evidence="1">Pdj_M5554</strain>
    </source>
</reference>
<accession>A0ACC5Z071</accession>
<evidence type="ECO:0000313" key="2">
    <source>
        <dbReference type="Proteomes" id="UP000830395"/>
    </source>
</evidence>
<name>A0ACC5Z071_9TELE</name>
<proteinExistence type="predicted"/>
<organism evidence="1 2">
    <name type="scientific">Pangasius djambal</name>
    <dbReference type="NCBI Taxonomy" id="1691987"/>
    <lineage>
        <taxon>Eukaryota</taxon>
        <taxon>Metazoa</taxon>
        <taxon>Chordata</taxon>
        <taxon>Craniata</taxon>
        <taxon>Vertebrata</taxon>
        <taxon>Euteleostomi</taxon>
        <taxon>Actinopterygii</taxon>
        <taxon>Neopterygii</taxon>
        <taxon>Teleostei</taxon>
        <taxon>Ostariophysi</taxon>
        <taxon>Siluriformes</taxon>
        <taxon>Pangasiidae</taxon>
        <taxon>Pangasius</taxon>
    </lineage>
</organism>
<protein>
    <submittedName>
        <fullName evidence="1">Uncharacterized protein</fullName>
    </submittedName>
</protein>
<gene>
    <name evidence="1" type="ORF">PDJAM_G00066240</name>
</gene>